<protein>
    <submittedName>
        <fullName evidence="1">Uncharacterized protein</fullName>
    </submittedName>
</protein>
<evidence type="ECO:0000313" key="2">
    <source>
        <dbReference type="Proteomes" id="UP000501690"/>
    </source>
</evidence>
<proteinExistence type="predicted"/>
<evidence type="ECO:0000313" key="1">
    <source>
        <dbReference type="EMBL" id="QCE11085.1"/>
    </source>
</evidence>
<dbReference type="EMBL" id="CP039354">
    <property type="protein sequence ID" value="QCE11085.1"/>
    <property type="molecule type" value="Genomic_DNA"/>
</dbReference>
<reference evidence="1 2" key="1">
    <citation type="submission" date="2019-04" db="EMBL/GenBank/DDBJ databases">
        <title>An improved genome assembly and genetic linkage map for asparagus bean, Vigna unguiculata ssp. sesquipedialis.</title>
        <authorList>
            <person name="Xia Q."/>
            <person name="Zhang R."/>
            <person name="Dong Y."/>
        </authorList>
    </citation>
    <scope>NUCLEOTIDE SEQUENCE [LARGE SCALE GENOMIC DNA]</scope>
    <source>
        <tissue evidence="1">Leaf</tissue>
    </source>
</reference>
<dbReference type="Proteomes" id="UP000501690">
    <property type="component" value="Linkage Group LG10"/>
</dbReference>
<organism evidence="1 2">
    <name type="scientific">Vigna unguiculata</name>
    <name type="common">Cowpea</name>
    <dbReference type="NCBI Taxonomy" id="3917"/>
    <lineage>
        <taxon>Eukaryota</taxon>
        <taxon>Viridiplantae</taxon>
        <taxon>Streptophyta</taxon>
        <taxon>Embryophyta</taxon>
        <taxon>Tracheophyta</taxon>
        <taxon>Spermatophyta</taxon>
        <taxon>Magnoliopsida</taxon>
        <taxon>eudicotyledons</taxon>
        <taxon>Gunneridae</taxon>
        <taxon>Pentapetalae</taxon>
        <taxon>rosids</taxon>
        <taxon>fabids</taxon>
        <taxon>Fabales</taxon>
        <taxon>Fabaceae</taxon>
        <taxon>Papilionoideae</taxon>
        <taxon>50 kb inversion clade</taxon>
        <taxon>NPAAA clade</taxon>
        <taxon>indigoferoid/millettioid clade</taxon>
        <taxon>Phaseoleae</taxon>
        <taxon>Vigna</taxon>
    </lineage>
</organism>
<accession>A0A4D6NFY0</accession>
<dbReference type="AlphaFoldDB" id="A0A4D6NFY0"/>
<sequence length="189" mass="21537">MPRFCNNRGSSGNICLGSAPTRDSKCRICLGFELPRQYPFVGLKNPNFFTVAAAHPRTNLLHSRFHFKLKVILHSNPAASHSNPAAFSLITNTFNLHSEDQTDARKQALGFARKQTESRLRRGRMEVACLEALVVNDHGGHQCCLRQLLPIAVRRRALRVRVDVCVRTKWLGRREGWRRLRRRLVSPTS</sequence>
<name>A0A4D6NFY0_VIGUN</name>
<keyword evidence="2" id="KW-1185">Reference proteome</keyword>
<gene>
    <name evidence="1" type="ORF">DEO72_LG10g2318</name>
</gene>